<keyword evidence="2" id="KW-0325">Glycoprotein</keyword>
<keyword evidence="4" id="KW-1185">Reference proteome</keyword>
<dbReference type="SUPFAM" id="SSF56176">
    <property type="entry name" value="FAD-binding/transporter-associated domain-like"/>
    <property type="match status" value="1"/>
</dbReference>
<dbReference type="GO" id="GO:0005507">
    <property type="term" value="F:copper ion binding"/>
    <property type="evidence" value="ECO:0007669"/>
    <property type="project" value="InterPro"/>
</dbReference>
<dbReference type="Gene3D" id="2.60.120.310">
    <property type="entry name" value="Copper type II, ascorbate-dependent monooxygenase, N-terminal domain"/>
    <property type="match status" value="1"/>
</dbReference>
<evidence type="ECO:0000256" key="2">
    <source>
        <dbReference type="ARBA" id="ARBA00023180"/>
    </source>
</evidence>
<keyword evidence="1" id="KW-1015">Disulfide bond</keyword>
<dbReference type="Pfam" id="PF01565">
    <property type="entry name" value="FAD_binding_4"/>
    <property type="match status" value="1"/>
</dbReference>
<evidence type="ECO:0000256" key="1">
    <source>
        <dbReference type="ARBA" id="ARBA00023157"/>
    </source>
</evidence>
<dbReference type="InterPro" id="IPR014784">
    <property type="entry name" value="Cu2_ascorb_mOase-like_C"/>
</dbReference>
<dbReference type="InterPro" id="IPR036318">
    <property type="entry name" value="FAD-bd_PCMH-like_sf"/>
</dbReference>
<dbReference type="InterPro" id="IPR036939">
    <property type="entry name" value="Cu2_ascorb_mOase_N_sf"/>
</dbReference>
<accession>A0A914I147</accession>
<dbReference type="Pfam" id="PF01082">
    <property type="entry name" value="Cu2_monooxygen"/>
    <property type="match status" value="1"/>
</dbReference>
<dbReference type="InterPro" id="IPR000323">
    <property type="entry name" value="Cu2_ascorb_mOase_N"/>
</dbReference>
<dbReference type="InterPro" id="IPR006094">
    <property type="entry name" value="Oxid_FAD_bind_N"/>
</dbReference>
<dbReference type="PANTHER" id="PTHR10157:SF23">
    <property type="entry name" value="MOXD1 HOMOLOG 1"/>
    <property type="match status" value="1"/>
</dbReference>
<dbReference type="InterPro" id="IPR024548">
    <property type="entry name" value="Cu2_monoox_C"/>
</dbReference>
<dbReference type="WBParaSite" id="Gr19_v10_g592.t1">
    <property type="protein sequence ID" value="Gr19_v10_g592.t1"/>
    <property type="gene ID" value="Gr19_v10_g592"/>
</dbReference>
<dbReference type="GO" id="GO:0005615">
    <property type="term" value="C:extracellular space"/>
    <property type="evidence" value="ECO:0007669"/>
    <property type="project" value="TreeGrafter"/>
</dbReference>
<proteinExistence type="predicted"/>
<dbReference type="GO" id="GO:0042421">
    <property type="term" value="P:norepinephrine biosynthetic process"/>
    <property type="evidence" value="ECO:0007669"/>
    <property type="project" value="TreeGrafter"/>
</dbReference>
<dbReference type="AlphaFoldDB" id="A0A914I147"/>
<dbReference type="PROSITE" id="PS51387">
    <property type="entry name" value="FAD_PCMH"/>
    <property type="match status" value="1"/>
</dbReference>
<dbReference type="Gene3D" id="3.30.465.10">
    <property type="match status" value="1"/>
</dbReference>
<dbReference type="Proteomes" id="UP000887572">
    <property type="component" value="Unplaced"/>
</dbReference>
<dbReference type="InterPro" id="IPR016169">
    <property type="entry name" value="FAD-bd_PCMH_sub2"/>
</dbReference>
<dbReference type="InterPro" id="IPR028460">
    <property type="entry name" value="Tbh/DBH"/>
</dbReference>
<dbReference type="SUPFAM" id="SSF49742">
    <property type="entry name" value="PHM/PNGase F"/>
    <property type="match status" value="2"/>
</dbReference>
<dbReference type="GO" id="GO:0004500">
    <property type="term" value="F:dopamine beta-monooxygenase activity"/>
    <property type="evidence" value="ECO:0007669"/>
    <property type="project" value="InterPro"/>
</dbReference>
<dbReference type="InterPro" id="IPR016166">
    <property type="entry name" value="FAD-bd_PCMH"/>
</dbReference>
<dbReference type="GO" id="GO:0071949">
    <property type="term" value="F:FAD binding"/>
    <property type="evidence" value="ECO:0007669"/>
    <property type="project" value="InterPro"/>
</dbReference>
<dbReference type="PRINTS" id="PR00767">
    <property type="entry name" value="DBMONOXGNASE"/>
</dbReference>
<evidence type="ECO:0000259" key="3">
    <source>
        <dbReference type="PROSITE" id="PS51387"/>
    </source>
</evidence>
<dbReference type="PANTHER" id="PTHR10157">
    <property type="entry name" value="DOPAMINE BETA HYDROXYLASE RELATED"/>
    <property type="match status" value="1"/>
</dbReference>
<dbReference type="GO" id="GO:0006589">
    <property type="term" value="P:octopamine biosynthetic process"/>
    <property type="evidence" value="ECO:0007669"/>
    <property type="project" value="TreeGrafter"/>
</dbReference>
<dbReference type="Gene3D" id="2.60.120.230">
    <property type="match status" value="1"/>
</dbReference>
<dbReference type="InterPro" id="IPR008977">
    <property type="entry name" value="PHM/PNGase_F_dom_sf"/>
</dbReference>
<dbReference type="GO" id="GO:0042420">
    <property type="term" value="P:dopamine catabolic process"/>
    <property type="evidence" value="ECO:0007669"/>
    <property type="project" value="TreeGrafter"/>
</dbReference>
<sequence length="899" mass="100848">MAKLKGAIFVCIRPTVLEWRWKLRRDIHQDCELTNSRTNHFEFSRRLATCDPRDYRIEKGTSNILLAIGTRKRLKSLRDPNAAHQIRFTQLLPDNDGGHLTEVSNQMANLNTLEIRAENVLIPARVTTYWCAIVELGEALKRTKHHVIKYEAVISAGNVQFVHHFEVFHCQQMTRPFAGDCSEDKPSEARSCSKVLAAWAMGANQIVYPPEAGMPLGGTGFVPFLMVEIHYNNEQKVAGIRDSSGLRITYTNKLRPNDAGIIELGLIYSDANSIPPGQSKFPITALCPADCTQKFPINGIFIFASQLHAHLTGRKLFTSVIRDGKKHIQPLRPYVHVQPGDVLATTCVYGTLGLKHWTWGGYGIEDEMCVNYVHYYPAAEVEVCKSAVSNASLHAFFARLGVKDKRLKIHEKYSAVRWTKAKLDSLRELFAVAPLNVACLRHSGELFPGHPTNWSRVPRPAYAVEPSGTNSAESKWASSDLSSTKLWTFWFSILGDWLSLGLQLGIRRHPRKVLAIQRQVQKWYKMNERKMMCTEGEDNCQKMCFSRPRYKRSCFRVNMGVLRDIIEINPSRGFVRVEPAVTISQLLDALLPLGLTLPVVPEIGNLTVGGLVLGGGVGSGGARHGLFQHICMAFEVVTVGGEVLIAEKEGENQSLFYGIPWSLGSLGFLVSATLQTVQCPAFVKLTYQPCLSQKELAEAIQFDLNNSVLICAKFQEAPPRSSICPPAITFGGIGALCFGRLGQLCPCRRLFSRQFILQNFLVPTKSIPKLITSLHEQFNTYPLWLCPVSLPAQPGLLRNRQGLNTVYVNVGVYGRCQAASPTYSEEKEFAEEREKMRAVEAMVRELQGFQMLCADSHQTAAEFWDMFDATLYDWLRARYDCKCAFPNVYDKVCMSNREL</sequence>
<organism evidence="4 5">
    <name type="scientific">Globodera rostochiensis</name>
    <name type="common">Golden nematode worm</name>
    <name type="synonym">Heterodera rostochiensis</name>
    <dbReference type="NCBI Taxonomy" id="31243"/>
    <lineage>
        <taxon>Eukaryota</taxon>
        <taxon>Metazoa</taxon>
        <taxon>Ecdysozoa</taxon>
        <taxon>Nematoda</taxon>
        <taxon>Chromadorea</taxon>
        <taxon>Rhabditida</taxon>
        <taxon>Tylenchina</taxon>
        <taxon>Tylenchomorpha</taxon>
        <taxon>Tylenchoidea</taxon>
        <taxon>Heteroderidae</taxon>
        <taxon>Heteroderinae</taxon>
        <taxon>Globodera</taxon>
    </lineage>
</organism>
<evidence type="ECO:0000313" key="5">
    <source>
        <dbReference type="WBParaSite" id="Gr19_v10_g592.t1"/>
    </source>
</evidence>
<evidence type="ECO:0000313" key="4">
    <source>
        <dbReference type="Proteomes" id="UP000887572"/>
    </source>
</evidence>
<dbReference type="InterPro" id="IPR000945">
    <property type="entry name" value="DBH-like"/>
</dbReference>
<dbReference type="GO" id="GO:0030667">
    <property type="term" value="C:secretory granule membrane"/>
    <property type="evidence" value="ECO:0007669"/>
    <property type="project" value="TreeGrafter"/>
</dbReference>
<dbReference type="Pfam" id="PF03712">
    <property type="entry name" value="Cu2_monoox_C"/>
    <property type="match status" value="1"/>
</dbReference>
<protein>
    <submittedName>
        <fullName evidence="5">FAD-binding PCMH-type domain-containing protein</fullName>
    </submittedName>
</protein>
<name>A0A914I147_GLORO</name>
<reference evidence="5" key="1">
    <citation type="submission" date="2022-11" db="UniProtKB">
        <authorList>
            <consortium name="WormBaseParasite"/>
        </authorList>
    </citation>
    <scope>IDENTIFICATION</scope>
</reference>
<feature type="domain" description="FAD-binding PCMH-type" evidence="3">
    <location>
        <begin position="499"/>
        <end position="679"/>
    </location>
</feature>